<evidence type="ECO:0000313" key="1">
    <source>
        <dbReference type="EMBL" id="EJL76054.1"/>
    </source>
</evidence>
<name>J3CPS9_9FLAO</name>
<organism evidence="1 2">
    <name type="scientific">Chryseobacterium populi</name>
    <dbReference type="NCBI Taxonomy" id="1144316"/>
    <lineage>
        <taxon>Bacteria</taxon>
        <taxon>Pseudomonadati</taxon>
        <taxon>Bacteroidota</taxon>
        <taxon>Flavobacteriia</taxon>
        <taxon>Flavobacteriales</taxon>
        <taxon>Weeksellaceae</taxon>
        <taxon>Chryseobacterium group</taxon>
        <taxon>Chryseobacterium</taxon>
    </lineage>
</organism>
<dbReference type="AlphaFoldDB" id="J3CPS9"/>
<dbReference type="PATRIC" id="fig|1144316.3.peg.23"/>
<comment type="caution">
    <text evidence="1">The sequence shown here is derived from an EMBL/GenBank/DDBJ whole genome shotgun (WGS) entry which is preliminary data.</text>
</comment>
<accession>J3CPS9</accession>
<proteinExistence type="predicted"/>
<sequence>MQPSQTNQQPQLSLQEQSYFKDLEKTYGSKLKRFYHNYTKKGTDTLEEKNYDKVPFEYSLSIDLPPNTNIKDDSIFSIAEHIKNSILQKNKNLKKIIIYKNYDTYEYAYDANKNTLIKKQD</sequence>
<keyword evidence="2" id="KW-1185">Reference proteome</keyword>
<evidence type="ECO:0000313" key="2">
    <source>
        <dbReference type="Proteomes" id="UP000007509"/>
    </source>
</evidence>
<dbReference type="EMBL" id="AKJY01000002">
    <property type="protein sequence ID" value="EJL76054.1"/>
    <property type="molecule type" value="Genomic_DNA"/>
</dbReference>
<gene>
    <name evidence="1" type="ORF">PMI13_00023</name>
</gene>
<protein>
    <submittedName>
        <fullName evidence="1">Uncharacterized protein</fullName>
    </submittedName>
</protein>
<dbReference type="Proteomes" id="UP000007509">
    <property type="component" value="Unassembled WGS sequence"/>
</dbReference>
<reference evidence="1 2" key="1">
    <citation type="journal article" date="2012" name="J. Bacteriol.">
        <title>Twenty-one genome sequences from Pseudomonas species and 19 genome sequences from diverse bacteria isolated from the rhizosphere and endosphere of Populus deltoides.</title>
        <authorList>
            <person name="Brown S.D."/>
            <person name="Utturkar S.M."/>
            <person name="Klingeman D.M."/>
            <person name="Johnson C.M."/>
            <person name="Martin S.L."/>
            <person name="Land M.L."/>
            <person name="Lu T.Y."/>
            <person name="Schadt C.W."/>
            <person name="Doktycz M.J."/>
            <person name="Pelletier D.A."/>
        </authorList>
    </citation>
    <scope>NUCLEOTIDE SEQUENCE [LARGE SCALE GENOMIC DNA]</scope>
    <source>
        <strain evidence="1 2">CF314</strain>
    </source>
</reference>